<feature type="transmembrane region" description="Helical" evidence="3">
    <location>
        <begin position="244"/>
        <end position="264"/>
    </location>
</feature>
<dbReference type="InterPro" id="IPR001394">
    <property type="entry name" value="Peptidase_C19_UCH"/>
</dbReference>
<dbReference type="EMBL" id="MU128911">
    <property type="protein sequence ID" value="KAF9520479.1"/>
    <property type="molecule type" value="Genomic_DNA"/>
</dbReference>
<evidence type="ECO:0000256" key="1">
    <source>
        <dbReference type="SAM" id="Coils"/>
    </source>
</evidence>
<evidence type="ECO:0008006" key="8">
    <source>
        <dbReference type="Google" id="ProtNLM"/>
    </source>
</evidence>
<feature type="transmembrane region" description="Helical" evidence="3">
    <location>
        <begin position="154"/>
        <end position="175"/>
    </location>
</feature>
<protein>
    <recommendedName>
        <fullName evidence="8">Ubiquitinyl hydrolase 1</fullName>
    </recommendedName>
</protein>
<feature type="transmembrane region" description="Helical" evidence="3">
    <location>
        <begin position="215"/>
        <end position="232"/>
    </location>
</feature>
<evidence type="ECO:0000256" key="2">
    <source>
        <dbReference type="SAM" id="MobiDB-lite"/>
    </source>
</evidence>
<dbReference type="GO" id="GO:0016579">
    <property type="term" value="P:protein deubiquitination"/>
    <property type="evidence" value="ECO:0007669"/>
    <property type="project" value="InterPro"/>
</dbReference>
<keyword evidence="3" id="KW-0472">Membrane</keyword>
<dbReference type="SMART" id="SM00213">
    <property type="entry name" value="UBQ"/>
    <property type="match status" value="1"/>
</dbReference>
<evidence type="ECO:0000259" key="4">
    <source>
        <dbReference type="PROSITE" id="PS50053"/>
    </source>
</evidence>
<dbReference type="GO" id="GO:0004843">
    <property type="term" value="F:cysteine-type deubiquitinase activity"/>
    <property type="evidence" value="ECO:0007669"/>
    <property type="project" value="InterPro"/>
</dbReference>
<dbReference type="GO" id="GO:0005829">
    <property type="term" value="C:cytosol"/>
    <property type="evidence" value="ECO:0007669"/>
    <property type="project" value="TreeGrafter"/>
</dbReference>
<dbReference type="Proteomes" id="UP000886523">
    <property type="component" value="Unassembled WGS sequence"/>
</dbReference>
<dbReference type="InterPro" id="IPR050164">
    <property type="entry name" value="Peptidase_C19"/>
</dbReference>
<feature type="compositionally biased region" description="Polar residues" evidence="2">
    <location>
        <begin position="806"/>
        <end position="820"/>
    </location>
</feature>
<feature type="region of interest" description="Disordered" evidence="2">
    <location>
        <begin position="1589"/>
        <end position="1623"/>
    </location>
</feature>
<dbReference type="GO" id="GO:0005634">
    <property type="term" value="C:nucleus"/>
    <property type="evidence" value="ECO:0007669"/>
    <property type="project" value="TreeGrafter"/>
</dbReference>
<dbReference type="PROSITE" id="PS00973">
    <property type="entry name" value="USP_2"/>
    <property type="match status" value="1"/>
</dbReference>
<accession>A0A9P6E221</accession>
<dbReference type="PANTHER" id="PTHR24006">
    <property type="entry name" value="UBIQUITIN CARBOXYL-TERMINAL HYDROLASE"/>
    <property type="match status" value="1"/>
</dbReference>
<dbReference type="SUPFAM" id="SSF54001">
    <property type="entry name" value="Cysteine proteinases"/>
    <property type="match status" value="1"/>
</dbReference>
<dbReference type="GO" id="GO:0004197">
    <property type="term" value="F:cysteine-type endopeptidase activity"/>
    <property type="evidence" value="ECO:0007669"/>
    <property type="project" value="InterPro"/>
</dbReference>
<feature type="compositionally biased region" description="Low complexity" evidence="2">
    <location>
        <begin position="1420"/>
        <end position="1432"/>
    </location>
</feature>
<dbReference type="InterPro" id="IPR038765">
    <property type="entry name" value="Papain-like_cys_pep_sf"/>
</dbReference>
<dbReference type="Pfam" id="PF00240">
    <property type="entry name" value="ubiquitin"/>
    <property type="match status" value="1"/>
</dbReference>
<feature type="transmembrane region" description="Helical" evidence="3">
    <location>
        <begin position="120"/>
        <end position="142"/>
    </location>
</feature>
<evidence type="ECO:0000313" key="6">
    <source>
        <dbReference type="EMBL" id="KAF9520479.1"/>
    </source>
</evidence>
<dbReference type="GO" id="GO:0042765">
    <property type="term" value="C:GPI-anchor transamidase complex"/>
    <property type="evidence" value="ECO:0007669"/>
    <property type="project" value="InterPro"/>
</dbReference>
<sequence length="1649" mass="184304">MTISTPHDDASKLQKYKSKAINVLKHVGYQTFGRPSGVHGLFHQYRIDAITLYAVPAVGPHGFYILGKSRYLCCHWEVSSFRRLGWHRYGTEWLQAWVASGWERTRSGSRASWRRRRRPLFSVLGLMLATHAFGYASLLFMTSRVVISPLETESYYALLMLALILASPPLLACFFRPELASGPGHASASSVLCALLLCISGATICITSVLNFSLAASLAILLGVPLSLVGSTRIPTLIGAPAKYGWFLMLTPGGLTILASFWLGRGEVVRIVVRTVWEWEALGVWFLPFATRPRTRDEYKLHLWDRLVALDAVMKPKYLQTEVTVEHAVGELRSQAGASFVNSIAMGPRSRKLAPPVVKLERLLSTDSQWGWVLTEVTVPDQIRHEHRQAACGFAPRNALQKPLCSNKFFPHHDEPALLVPNGKAKVTLDNDPSEISVDEISDDNMSLAVPCNKKSCRSNPNCLNYLGQSRWSDEARSRDAWLEASMLGEDPSKRANNLGATCYANAFLQVWFQDLTFRTGVYRCLSASAHEGDSDSNSSSSLPEVSPIYQLQVTFAALQNLKENVFNPVRLVESLHLKVSEQQDAQEFSKLFMTLLSEEFQRQSVTSLKSLVSDQFGGTQVYGTRCKTCDYRSEREADFFELEVNLQNTSNLEDCVHRLLESETLSGDNQYFCPNCNSLQDAVRYTELKRLPPVLHFSLLRFVYDINTGSRKKSKHNIIFPTVLDMQAFVGEGSKGASSEKSNHPKPSNGRHRGPEIYELRGILLHKGTSAYHGHYQAQVFDVTKQAWFEFNDEVVTPIDLFNSPAMNQPPSEKQNGTTLHGRRKRARRTTILSDEDEIATHTPAVRNDALEGYLGSKDAYMLIYSRCKLDPNKSPGLDLSPHVDPSRTPSAITQVVIPYTPEPPPHASREIDRLNAAFDQEVQRYEAQKRRVLHEFKQIRKEKMDIYRMWHIHHHSETSIVVSSKVLEDWLADSPVNPRIQVVIDKGHSAASPSPVLDRIPVVCPPSDGQPSHMFFPQSSLLPSDDSSKLDIPSVDPMTKESGVLPIFPSAALANQDIVCCHGRLDPAKFAHMKHCIRENGEVRGTPSVSRIAFGDVCIKCIEVIFYENMYLLEHPAKVEEFDHLNETAIGERSVFISRAWLRGIWLQFLRSPLPEDSIDWHLKIPKFHNSNPQYVGDPPPDAFPWRSHVFCEHGGLKPSHADRSTITPEAASIILDLFPAWETISGSQTECQICTQIFANAFHGHSEMKRAADLEKARFRDLKNPLDPPDFVSGMSFAVIPSHFIRAWRLWISKPTHHGRPSLINNQHFICEHGLLIFDPKVPSDLMDPNICFIQWEHWQAFAENYETAHPILIDVDGEDAENITADIETCQGCRSNRMGNFNQAIVTIQIMEPFDPIPTSELDNAARTSQAGGLDSVVSSRSSVPDVKSNTKKRATPKYFSAPTRKSKRIRQTKERATRSSLLLTKTNTVKELKVKIHEELDIPPIYQKLYYRGRELTDNYATVDELGILALDTIFLRSDKPSHEQVLSVSDPDDVGNTPKDEGSYSAFSGTLLAGAGLNRGITHRGSQQVGCEQPCSSLIELGSPLPPDTSGITREADPDVEHPHPMTPAGNSSPEPETPCSACTFINPGGLSACIMCDGMLNV</sequence>
<evidence type="ECO:0000259" key="5">
    <source>
        <dbReference type="PROSITE" id="PS50235"/>
    </source>
</evidence>
<dbReference type="SUPFAM" id="SSF54236">
    <property type="entry name" value="Ubiquitin-like"/>
    <property type="match status" value="1"/>
</dbReference>
<feature type="region of interest" description="Disordered" evidence="2">
    <location>
        <begin position="734"/>
        <end position="755"/>
    </location>
</feature>
<keyword evidence="3" id="KW-0812">Transmembrane</keyword>
<dbReference type="OrthoDB" id="289038at2759"/>
<comment type="caution">
    <text evidence="6">The sequence shown here is derived from an EMBL/GenBank/DDBJ whole genome shotgun (WGS) entry which is preliminary data.</text>
</comment>
<evidence type="ECO:0000313" key="7">
    <source>
        <dbReference type="Proteomes" id="UP000886523"/>
    </source>
</evidence>
<dbReference type="InterPro" id="IPR028889">
    <property type="entry name" value="USP"/>
</dbReference>
<feature type="region of interest" description="Disordered" evidence="2">
    <location>
        <begin position="1403"/>
        <end position="1460"/>
    </location>
</feature>
<dbReference type="InterPro" id="IPR029071">
    <property type="entry name" value="Ubiquitin-like_domsf"/>
</dbReference>
<evidence type="ECO:0000256" key="3">
    <source>
        <dbReference type="SAM" id="Phobius"/>
    </source>
</evidence>
<dbReference type="InterPro" id="IPR007246">
    <property type="entry name" value="Gaa1"/>
</dbReference>
<gene>
    <name evidence="6" type="ORF">BS47DRAFT_1387115</name>
</gene>
<feature type="compositionally biased region" description="Basic and acidic residues" evidence="2">
    <location>
        <begin position="1600"/>
        <end position="1610"/>
    </location>
</feature>
<feature type="region of interest" description="Disordered" evidence="2">
    <location>
        <begin position="804"/>
        <end position="828"/>
    </location>
</feature>
<dbReference type="Pfam" id="PF04114">
    <property type="entry name" value="Gaa1"/>
    <property type="match status" value="2"/>
</dbReference>
<feature type="domain" description="Ubiquitin-like" evidence="4">
    <location>
        <begin position="1454"/>
        <end position="1528"/>
    </location>
</feature>
<dbReference type="Gene3D" id="3.90.70.10">
    <property type="entry name" value="Cysteine proteinases"/>
    <property type="match status" value="1"/>
</dbReference>
<feature type="domain" description="USP" evidence="5">
    <location>
        <begin position="494"/>
        <end position="869"/>
    </location>
</feature>
<reference evidence="6" key="1">
    <citation type="journal article" date="2020" name="Nat. Commun.">
        <title>Large-scale genome sequencing of mycorrhizal fungi provides insights into the early evolution of symbiotic traits.</title>
        <authorList>
            <person name="Miyauchi S."/>
            <person name="Kiss E."/>
            <person name="Kuo A."/>
            <person name="Drula E."/>
            <person name="Kohler A."/>
            <person name="Sanchez-Garcia M."/>
            <person name="Morin E."/>
            <person name="Andreopoulos B."/>
            <person name="Barry K.W."/>
            <person name="Bonito G."/>
            <person name="Buee M."/>
            <person name="Carver A."/>
            <person name="Chen C."/>
            <person name="Cichocki N."/>
            <person name="Clum A."/>
            <person name="Culley D."/>
            <person name="Crous P.W."/>
            <person name="Fauchery L."/>
            <person name="Girlanda M."/>
            <person name="Hayes R.D."/>
            <person name="Keri Z."/>
            <person name="LaButti K."/>
            <person name="Lipzen A."/>
            <person name="Lombard V."/>
            <person name="Magnuson J."/>
            <person name="Maillard F."/>
            <person name="Murat C."/>
            <person name="Nolan M."/>
            <person name="Ohm R.A."/>
            <person name="Pangilinan J."/>
            <person name="Pereira M.F."/>
            <person name="Perotto S."/>
            <person name="Peter M."/>
            <person name="Pfister S."/>
            <person name="Riley R."/>
            <person name="Sitrit Y."/>
            <person name="Stielow J.B."/>
            <person name="Szollosi G."/>
            <person name="Zifcakova L."/>
            <person name="Stursova M."/>
            <person name="Spatafora J.W."/>
            <person name="Tedersoo L."/>
            <person name="Vaario L.M."/>
            <person name="Yamada A."/>
            <person name="Yan M."/>
            <person name="Wang P."/>
            <person name="Xu J."/>
            <person name="Bruns T."/>
            <person name="Baldrian P."/>
            <person name="Vilgalys R."/>
            <person name="Dunand C."/>
            <person name="Henrissat B."/>
            <person name="Grigoriev I.V."/>
            <person name="Hibbett D."/>
            <person name="Nagy L.G."/>
            <person name="Martin F.M."/>
        </authorList>
    </citation>
    <scope>NUCLEOTIDE SEQUENCE</scope>
    <source>
        <strain evidence="6">UP504</strain>
    </source>
</reference>
<feature type="coiled-coil region" evidence="1">
    <location>
        <begin position="913"/>
        <end position="944"/>
    </location>
</feature>
<dbReference type="PROSITE" id="PS50053">
    <property type="entry name" value="UBIQUITIN_2"/>
    <property type="match status" value="1"/>
</dbReference>
<proteinExistence type="predicted"/>
<keyword evidence="7" id="KW-1185">Reference proteome</keyword>
<dbReference type="Gene3D" id="3.10.20.90">
    <property type="entry name" value="Phosphatidylinositol 3-kinase Catalytic Subunit, Chain A, domain 1"/>
    <property type="match status" value="1"/>
</dbReference>
<dbReference type="PROSITE" id="PS50235">
    <property type="entry name" value="USP_3"/>
    <property type="match status" value="1"/>
</dbReference>
<dbReference type="InterPro" id="IPR000626">
    <property type="entry name" value="Ubiquitin-like_dom"/>
</dbReference>
<keyword evidence="1" id="KW-0175">Coiled coil</keyword>
<dbReference type="InterPro" id="IPR044743">
    <property type="entry name" value="Ubl_USP48"/>
</dbReference>
<feature type="transmembrane region" description="Helical" evidence="3">
    <location>
        <begin position="187"/>
        <end position="209"/>
    </location>
</feature>
<keyword evidence="3" id="KW-1133">Transmembrane helix</keyword>
<dbReference type="InterPro" id="IPR018200">
    <property type="entry name" value="USP_CS"/>
</dbReference>
<dbReference type="CDD" id="cd01795">
    <property type="entry name" value="Ubl_USP48"/>
    <property type="match status" value="1"/>
</dbReference>
<dbReference type="Pfam" id="PF00443">
    <property type="entry name" value="UCH"/>
    <property type="match status" value="1"/>
</dbReference>
<name>A0A9P6E221_9AGAM</name>
<organism evidence="6 7">
    <name type="scientific">Hydnum rufescens UP504</name>
    <dbReference type="NCBI Taxonomy" id="1448309"/>
    <lineage>
        <taxon>Eukaryota</taxon>
        <taxon>Fungi</taxon>
        <taxon>Dikarya</taxon>
        <taxon>Basidiomycota</taxon>
        <taxon>Agaricomycotina</taxon>
        <taxon>Agaricomycetes</taxon>
        <taxon>Cantharellales</taxon>
        <taxon>Hydnaceae</taxon>
        <taxon>Hydnum</taxon>
    </lineage>
</organism>